<name>A0A841YFQ8_9LIST</name>
<comment type="caution">
    <text evidence="3">The sequence shown here is derived from an EMBL/GenBank/DDBJ whole genome shotgun (WGS) entry which is preliminary data.</text>
</comment>
<dbReference type="InterPro" id="IPR000595">
    <property type="entry name" value="cNMP-bd_dom"/>
</dbReference>
<evidence type="ECO:0000256" key="1">
    <source>
        <dbReference type="ARBA" id="ARBA00023159"/>
    </source>
</evidence>
<accession>A0A841YFQ8</accession>
<dbReference type="InterPro" id="IPR014710">
    <property type="entry name" value="RmlC-like_jellyroll"/>
</dbReference>
<evidence type="ECO:0000313" key="4">
    <source>
        <dbReference type="Proteomes" id="UP000571128"/>
    </source>
</evidence>
<proteinExistence type="predicted"/>
<dbReference type="SUPFAM" id="SSF51206">
    <property type="entry name" value="cAMP-binding domain-like"/>
    <property type="match status" value="1"/>
</dbReference>
<dbReference type="Gene3D" id="2.60.120.10">
    <property type="entry name" value="Jelly Rolls"/>
    <property type="match status" value="1"/>
</dbReference>
<dbReference type="RefSeq" id="WP_036064400.1">
    <property type="nucleotide sequence ID" value="NZ_JAARPY010000008.1"/>
</dbReference>
<dbReference type="Proteomes" id="UP000571128">
    <property type="component" value="Unassembled WGS sequence"/>
</dbReference>
<dbReference type="EMBL" id="JAARPY010000008">
    <property type="protein sequence ID" value="MBC1399063.1"/>
    <property type="molecule type" value="Genomic_DNA"/>
</dbReference>
<protein>
    <submittedName>
        <fullName evidence="3">Crp/Fnr family transcriptional regulator</fullName>
    </submittedName>
</protein>
<feature type="domain" description="Cyclic nucleotide-binding" evidence="2">
    <location>
        <begin position="50"/>
        <end position="115"/>
    </location>
</feature>
<dbReference type="PROSITE" id="PS50042">
    <property type="entry name" value="CNMP_BINDING_3"/>
    <property type="match status" value="1"/>
</dbReference>
<gene>
    <name evidence="3" type="ORF">HB844_09305</name>
</gene>
<organism evidence="3 4">
    <name type="scientific">Listeria fleischmannii</name>
    <dbReference type="NCBI Taxonomy" id="1069827"/>
    <lineage>
        <taxon>Bacteria</taxon>
        <taxon>Bacillati</taxon>
        <taxon>Bacillota</taxon>
        <taxon>Bacilli</taxon>
        <taxon>Bacillales</taxon>
        <taxon>Listeriaceae</taxon>
        <taxon>Listeria</taxon>
    </lineage>
</organism>
<sequence>MYTKNFLEDFTNFDYVMKMLKSNRLFNHKCHQISLKEGNSLQFDFQTSKLYLIQEGYTKITSQYEDHLVFLSFSKRGEFPLLLGRNDLGPDSFQVTALTDCILWEIDRDYLYEILITEDPRNFVLLNYHIKISRNSVIQLVMNTFSSEDRLNYILLFLADKFGVRNADGTIDFPSFITYAKLGELASVSISHASNIVKNLQAQDIISIKKKNWVLKQPSQIPVSIPYHFDQWI</sequence>
<keyword evidence="1" id="KW-0010">Activator</keyword>
<dbReference type="AlphaFoldDB" id="A0A841YFQ8"/>
<evidence type="ECO:0000259" key="2">
    <source>
        <dbReference type="PROSITE" id="PS50042"/>
    </source>
</evidence>
<evidence type="ECO:0000313" key="3">
    <source>
        <dbReference type="EMBL" id="MBC1399063.1"/>
    </source>
</evidence>
<dbReference type="InterPro" id="IPR036390">
    <property type="entry name" value="WH_DNA-bd_sf"/>
</dbReference>
<dbReference type="SUPFAM" id="SSF46785">
    <property type="entry name" value="Winged helix' DNA-binding domain"/>
    <property type="match status" value="1"/>
</dbReference>
<dbReference type="InterPro" id="IPR018490">
    <property type="entry name" value="cNMP-bd_dom_sf"/>
</dbReference>
<reference evidence="3 4" key="1">
    <citation type="submission" date="2020-03" db="EMBL/GenBank/DDBJ databases">
        <title>Soil Listeria distribution.</title>
        <authorList>
            <person name="Liao J."/>
            <person name="Wiedmann M."/>
        </authorList>
    </citation>
    <scope>NUCLEOTIDE SEQUENCE [LARGE SCALE GENOMIC DNA]</scope>
    <source>
        <strain evidence="3 4">FSL L7-1645</strain>
    </source>
</reference>